<gene>
    <name evidence="1" type="ORF">AXFE_06500</name>
</gene>
<name>A0A0D8HKS9_9ACTN</name>
<evidence type="ECO:0000313" key="2">
    <source>
        <dbReference type="Proteomes" id="UP000032360"/>
    </source>
</evidence>
<organism evidence="1 2">
    <name type="scientific">Acidithrix ferrooxidans</name>
    <dbReference type="NCBI Taxonomy" id="1280514"/>
    <lineage>
        <taxon>Bacteria</taxon>
        <taxon>Bacillati</taxon>
        <taxon>Actinomycetota</taxon>
        <taxon>Acidimicrobiia</taxon>
        <taxon>Acidimicrobiales</taxon>
        <taxon>Acidimicrobiaceae</taxon>
        <taxon>Acidithrix</taxon>
    </lineage>
</organism>
<proteinExistence type="predicted"/>
<evidence type="ECO:0000313" key="1">
    <source>
        <dbReference type="EMBL" id="KJF18479.1"/>
    </source>
</evidence>
<keyword evidence="2" id="KW-1185">Reference proteome</keyword>
<reference evidence="1 2" key="1">
    <citation type="submission" date="2015-01" db="EMBL/GenBank/DDBJ databases">
        <title>Draft genome of the acidophilic iron oxidizer Acidithrix ferrooxidans strain Py-F3.</title>
        <authorList>
            <person name="Poehlein A."/>
            <person name="Eisen S."/>
            <person name="Schloemann M."/>
            <person name="Johnson B.D."/>
            <person name="Daniel R."/>
            <person name="Muehling M."/>
        </authorList>
    </citation>
    <scope>NUCLEOTIDE SEQUENCE [LARGE SCALE GENOMIC DNA]</scope>
    <source>
        <strain evidence="1 2">Py-F3</strain>
    </source>
</reference>
<sequence length="74" mass="8244">MPEHEKICQHVLVPIRNADNGWLSGTSGGTSSPDSNLVGIPRYNQSLRARDQSPELQLEGSLFNDPLLIRAWYP</sequence>
<dbReference type="EMBL" id="JXYS01000016">
    <property type="protein sequence ID" value="KJF18479.1"/>
    <property type="molecule type" value="Genomic_DNA"/>
</dbReference>
<dbReference type="Proteomes" id="UP000032360">
    <property type="component" value="Unassembled WGS sequence"/>
</dbReference>
<accession>A0A0D8HKS9</accession>
<comment type="caution">
    <text evidence="1">The sequence shown here is derived from an EMBL/GenBank/DDBJ whole genome shotgun (WGS) entry which is preliminary data.</text>
</comment>
<dbReference type="AlphaFoldDB" id="A0A0D8HKS9"/>
<protein>
    <submittedName>
        <fullName evidence="1">Uncharacterized protein</fullName>
    </submittedName>
</protein>